<name>A0AA46TLK1_9ACTN</name>
<feature type="compositionally biased region" description="Basic and acidic residues" evidence="1">
    <location>
        <begin position="506"/>
        <end position="527"/>
    </location>
</feature>
<keyword evidence="2" id="KW-0472">Membrane</keyword>
<sequence>MKLAVPLVVVWALVSIPTALWMFDHDDRTVVIGAHTTTVSPTFDAHATLDFGPLLPRLRMPVDAPFDLGVSIDVGDTDVNDLDELFARDAVIAAQPEGEIGKVQSHLIGMAVDSALRGAGVGLIATLMIAVGWHVTGRERRALVWRRVRDVRSASRKELGIGGLTLLLFVGAIVLITVPTGPEPESAADSGWRPVPDVIPGTGDIEELDRIELSTGSATRGGVTLIEGALQTYRESQEFYGDMEDRVPEIAKDIRKPDDEQTLAVLISDRHDNIGMDPVVAAIAREARAELIIDAGDDTSTGGPWEAFSINSMERAYEDFDKVAVAGNHDKGGFVREALEDAGFEVLDGEPVEVAGIRFLGASDPRSSGLTAGYGEDSGSIEDQGEELADVACEDEDVSTVLVHSPTTGEPIARSGCTDLILSGHLHRQVGPDTVTGEEGVTTTYTNGTTGGAAYAFALGSKLRRPAQVTLVTYEDGRPIGLQPVNFDTGGHIHVADFEEIVTDTSIEKDADEAQKDTDEAEDKATDDNGGDEAEGSQE</sequence>
<feature type="transmembrane region" description="Helical" evidence="2">
    <location>
        <begin position="158"/>
        <end position="178"/>
    </location>
</feature>
<dbReference type="Proteomes" id="UP001164390">
    <property type="component" value="Chromosome"/>
</dbReference>
<evidence type="ECO:0000256" key="2">
    <source>
        <dbReference type="SAM" id="Phobius"/>
    </source>
</evidence>
<feature type="domain" description="Calcineurin-like phosphoesterase" evidence="3">
    <location>
        <begin position="267"/>
        <end position="428"/>
    </location>
</feature>
<dbReference type="Pfam" id="PF00149">
    <property type="entry name" value="Metallophos"/>
    <property type="match status" value="1"/>
</dbReference>
<proteinExistence type="predicted"/>
<organism evidence="4 5">
    <name type="scientific">Solicola gregarius</name>
    <dbReference type="NCBI Taxonomy" id="2908642"/>
    <lineage>
        <taxon>Bacteria</taxon>
        <taxon>Bacillati</taxon>
        <taxon>Actinomycetota</taxon>
        <taxon>Actinomycetes</taxon>
        <taxon>Propionibacteriales</taxon>
        <taxon>Nocardioidaceae</taxon>
        <taxon>Solicola</taxon>
    </lineage>
</organism>
<protein>
    <submittedName>
        <fullName evidence="4">Metallophosphoesterase family protein</fullName>
    </submittedName>
</protein>
<evidence type="ECO:0000313" key="4">
    <source>
        <dbReference type="EMBL" id="UYM07157.1"/>
    </source>
</evidence>
<feature type="compositionally biased region" description="Acidic residues" evidence="1">
    <location>
        <begin position="529"/>
        <end position="539"/>
    </location>
</feature>
<keyword evidence="2" id="KW-0812">Transmembrane</keyword>
<reference evidence="4" key="1">
    <citation type="submission" date="2022-01" db="EMBL/GenBank/DDBJ databases">
        <title>Nocardioidaceae gen. sp. A5X3R13.</title>
        <authorList>
            <person name="Lopez Marin M.A."/>
            <person name="Uhlik O."/>
        </authorList>
    </citation>
    <scope>NUCLEOTIDE SEQUENCE</scope>
    <source>
        <strain evidence="4">A5X3R13</strain>
    </source>
</reference>
<dbReference type="InterPro" id="IPR004843">
    <property type="entry name" value="Calcineurin-like_PHP"/>
</dbReference>
<dbReference type="KEGG" id="sgrg:L0C25_08795"/>
<dbReference type="GO" id="GO:0016787">
    <property type="term" value="F:hydrolase activity"/>
    <property type="evidence" value="ECO:0007669"/>
    <property type="project" value="InterPro"/>
</dbReference>
<dbReference type="EMBL" id="CP094970">
    <property type="protein sequence ID" value="UYM07157.1"/>
    <property type="molecule type" value="Genomic_DNA"/>
</dbReference>
<evidence type="ECO:0000259" key="3">
    <source>
        <dbReference type="Pfam" id="PF00149"/>
    </source>
</evidence>
<dbReference type="RefSeq" id="WP_271636102.1">
    <property type="nucleotide sequence ID" value="NZ_CP094970.1"/>
</dbReference>
<keyword evidence="5" id="KW-1185">Reference proteome</keyword>
<dbReference type="AlphaFoldDB" id="A0AA46TLK1"/>
<evidence type="ECO:0000256" key="1">
    <source>
        <dbReference type="SAM" id="MobiDB-lite"/>
    </source>
</evidence>
<accession>A0AA46TLK1</accession>
<feature type="region of interest" description="Disordered" evidence="1">
    <location>
        <begin position="502"/>
        <end position="539"/>
    </location>
</feature>
<evidence type="ECO:0000313" key="5">
    <source>
        <dbReference type="Proteomes" id="UP001164390"/>
    </source>
</evidence>
<keyword evidence="2" id="KW-1133">Transmembrane helix</keyword>
<gene>
    <name evidence="4" type="ORF">L0C25_08795</name>
</gene>
<feature type="transmembrane region" description="Helical" evidence="2">
    <location>
        <begin position="115"/>
        <end position="137"/>
    </location>
</feature>
<dbReference type="InterPro" id="IPR029052">
    <property type="entry name" value="Metallo-depent_PP-like"/>
</dbReference>
<dbReference type="SUPFAM" id="SSF56300">
    <property type="entry name" value="Metallo-dependent phosphatases"/>
    <property type="match status" value="1"/>
</dbReference>
<dbReference type="Gene3D" id="3.60.21.10">
    <property type="match status" value="1"/>
</dbReference>